<dbReference type="Proteomes" id="UP000246991">
    <property type="component" value="Unassembled WGS sequence"/>
</dbReference>
<accession>A0A317SF31</accession>
<proteinExistence type="predicted"/>
<comment type="caution">
    <text evidence="1">The sequence shown here is derived from an EMBL/GenBank/DDBJ whole genome shotgun (WGS) entry which is preliminary data.</text>
</comment>
<feature type="non-terminal residue" evidence="1">
    <location>
        <position position="457"/>
    </location>
</feature>
<gene>
    <name evidence="1" type="ORF">C7212DRAFT_38371</name>
</gene>
<name>A0A317SF31_9PEZI</name>
<sequence>ECLHGQHRILAANQYLEPDSRWWEVDLYDKGKSPTLQQYFHNGYTNSKCTSDGEILWRIRLYSRSGQRDLEQDMWCYLSTSKRKDLRQLLPNGALRKAFDDLLHWPGLWPSMRLGTLHRLLTMRCDEEAVRYLQHIRNIWTRICTDRANVVAGTDRKTIEMLQLRAPCASNADRKYIEQEMDSKLLFPTITDISDCKAVRESIQQMRQIPSLFTFFEDLKYLEYCAKAFHSIIGSPQGTIHECMSHLYTRDGLTHSHLLVELQDGTFRECTGNATDGREFGYQQLWLYVMRHFPEMVAATPRKENGKTKPEIKEPDPRIWHGFATLARHLGFDSDAIATLLETDPDEKAAREFLHSSRPPGQYSITPSELQNNICQISRILKSMSTRGQIPGQGPALVTSDGSGEVVSRRCGRPFQRSHEYDRDYMYIDLLYCAEPEGVDITSLYSRREVFFAFFGR</sequence>
<reference evidence="1 2" key="1">
    <citation type="submission" date="2018-03" db="EMBL/GenBank/DDBJ databases">
        <title>Genomes of Pezizomycetes fungi and the evolution of truffles.</title>
        <authorList>
            <person name="Murat C."/>
            <person name="Payen T."/>
            <person name="Noel B."/>
            <person name="Kuo A."/>
            <person name="Martin F.M."/>
        </authorList>
    </citation>
    <scope>NUCLEOTIDE SEQUENCE [LARGE SCALE GENOMIC DNA]</scope>
    <source>
        <strain evidence="1">091103-1</strain>
    </source>
</reference>
<evidence type="ECO:0000313" key="2">
    <source>
        <dbReference type="Proteomes" id="UP000246991"/>
    </source>
</evidence>
<dbReference type="Pfam" id="PF12520">
    <property type="entry name" value="DUF3723"/>
    <property type="match status" value="1"/>
</dbReference>
<keyword evidence="2" id="KW-1185">Reference proteome</keyword>
<evidence type="ECO:0000313" key="1">
    <source>
        <dbReference type="EMBL" id="PWW72046.1"/>
    </source>
</evidence>
<dbReference type="AlphaFoldDB" id="A0A317SF31"/>
<dbReference type="OrthoDB" id="5421195at2759"/>
<dbReference type="EMBL" id="PYWC01000121">
    <property type="protein sequence ID" value="PWW72046.1"/>
    <property type="molecule type" value="Genomic_DNA"/>
</dbReference>
<feature type="non-terminal residue" evidence="1">
    <location>
        <position position="1"/>
    </location>
</feature>
<dbReference type="InterPro" id="IPR022198">
    <property type="entry name" value="DUF3723"/>
</dbReference>
<organism evidence="1 2">
    <name type="scientific">Tuber magnatum</name>
    <name type="common">white Piedmont truffle</name>
    <dbReference type="NCBI Taxonomy" id="42249"/>
    <lineage>
        <taxon>Eukaryota</taxon>
        <taxon>Fungi</taxon>
        <taxon>Dikarya</taxon>
        <taxon>Ascomycota</taxon>
        <taxon>Pezizomycotina</taxon>
        <taxon>Pezizomycetes</taxon>
        <taxon>Pezizales</taxon>
        <taxon>Tuberaceae</taxon>
        <taxon>Tuber</taxon>
    </lineage>
</organism>
<dbReference type="STRING" id="42249.A0A317SF31"/>
<protein>
    <submittedName>
        <fullName evidence="1">Uncharacterized protein</fullName>
    </submittedName>
</protein>